<dbReference type="Gene3D" id="1.10.10.10">
    <property type="entry name" value="Winged helix-like DNA-binding domain superfamily/Winged helix DNA-binding domain"/>
    <property type="match status" value="1"/>
</dbReference>
<dbReference type="EMBL" id="CP012275">
    <property type="protein sequence ID" value="AMV62932.1"/>
    <property type="molecule type" value="Genomic_DNA"/>
</dbReference>
<dbReference type="KEGG" id="pdm:ADU72_1250"/>
<dbReference type="EMBL" id="CP012288">
    <property type="protein sequence ID" value="AMV67183.1"/>
    <property type="molecule type" value="Genomic_DNA"/>
</dbReference>
<evidence type="ECO:0000313" key="8">
    <source>
        <dbReference type="Proteomes" id="UP000076244"/>
    </source>
</evidence>
<evidence type="ECO:0000256" key="3">
    <source>
        <dbReference type="ARBA" id="ARBA00023163"/>
    </source>
</evidence>
<dbReference type="OrthoDB" id="9816541at2"/>
<organism evidence="6 9">
    <name type="scientific">Pediococcus damnosus</name>
    <dbReference type="NCBI Taxonomy" id="51663"/>
    <lineage>
        <taxon>Bacteria</taxon>
        <taxon>Bacillati</taxon>
        <taxon>Bacillota</taxon>
        <taxon>Bacilli</taxon>
        <taxon>Lactobacillales</taxon>
        <taxon>Lactobacillaceae</taxon>
        <taxon>Pediococcus</taxon>
    </lineage>
</organism>
<evidence type="ECO:0000256" key="4">
    <source>
        <dbReference type="NCBIfam" id="TIGR02404"/>
    </source>
</evidence>
<evidence type="ECO:0000313" key="9">
    <source>
        <dbReference type="Proteomes" id="UP000076405"/>
    </source>
</evidence>
<dbReference type="SMART" id="SM00345">
    <property type="entry name" value="HTH_GNTR"/>
    <property type="match status" value="1"/>
</dbReference>
<dbReference type="InterPro" id="IPR028978">
    <property type="entry name" value="Chorismate_lyase_/UTRA_dom_sf"/>
</dbReference>
<dbReference type="GO" id="GO:0045892">
    <property type="term" value="P:negative regulation of DNA-templated transcription"/>
    <property type="evidence" value="ECO:0007669"/>
    <property type="project" value="TreeGrafter"/>
</dbReference>
<dbReference type="InterPro" id="IPR011663">
    <property type="entry name" value="UTRA"/>
</dbReference>
<dbReference type="InterPro" id="IPR036390">
    <property type="entry name" value="WH_DNA-bd_sf"/>
</dbReference>
<evidence type="ECO:0000313" key="7">
    <source>
        <dbReference type="EMBL" id="AMV67183.1"/>
    </source>
</evidence>
<keyword evidence="8" id="KW-1185">Reference proteome</keyword>
<dbReference type="GO" id="GO:0003677">
    <property type="term" value="F:DNA binding"/>
    <property type="evidence" value="ECO:0007669"/>
    <property type="project" value="UniProtKB-UniRule"/>
</dbReference>
<dbReference type="PANTHER" id="PTHR44846:SF12">
    <property type="entry name" value="HTH-TYPE TRANSCRIPTIONAL REGULATOR TRER"/>
    <property type="match status" value="1"/>
</dbReference>
<dbReference type="AlphaFoldDB" id="A0A0R2HL65"/>
<dbReference type="InterPro" id="IPR036388">
    <property type="entry name" value="WH-like_DNA-bd_sf"/>
</dbReference>
<dbReference type="PANTHER" id="PTHR44846">
    <property type="entry name" value="MANNOSYL-D-GLYCERATE TRANSPORT/METABOLISM SYSTEM REPRESSOR MNGR-RELATED"/>
    <property type="match status" value="1"/>
</dbReference>
<protein>
    <recommendedName>
        <fullName evidence="4">Trehalose operon repressor</fullName>
    </recommendedName>
</protein>
<dbReference type="Proteomes" id="UP000076405">
    <property type="component" value="Chromosome"/>
</dbReference>
<evidence type="ECO:0000259" key="5">
    <source>
        <dbReference type="PROSITE" id="PS50949"/>
    </source>
</evidence>
<feature type="domain" description="HTH gntR-type" evidence="5">
    <location>
        <begin position="2"/>
        <end position="70"/>
    </location>
</feature>
<dbReference type="SUPFAM" id="SSF64288">
    <property type="entry name" value="Chorismate lyase-like"/>
    <property type="match status" value="1"/>
</dbReference>
<sequence length="238" mass="27510">MRNKFNAIYQDLADKINHHNYPVDSYLPSETQLSELYGTSRETIRKALSELLTNGFIQKIRGKGSIVLNLQRFNFPVSGITSFKELNNSLHMNSTTEVLCLEDQHVPLEKFDYQSSSPLLATYVERLRKTNNEPIVLDHDYILKSVVPEISHKVAADSLYDYFENQLGLTISYATKKITVESPTKEEAQLLELNEHQDVVIVRSQTYLEDTTLFQFTESVHRPDKFSFVDFARRQKIN</sequence>
<dbReference type="PRINTS" id="PR00035">
    <property type="entry name" value="HTHGNTR"/>
</dbReference>
<dbReference type="PROSITE" id="PS50949">
    <property type="entry name" value="HTH_GNTR"/>
    <property type="match status" value="1"/>
</dbReference>
<dbReference type="GO" id="GO:0003700">
    <property type="term" value="F:DNA-binding transcription factor activity"/>
    <property type="evidence" value="ECO:0007669"/>
    <property type="project" value="UniProtKB-UniRule"/>
</dbReference>
<dbReference type="GeneID" id="57276243"/>
<dbReference type="Gene3D" id="3.40.1410.10">
    <property type="entry name" value="Chorismate lyase-like"/>
    <property type="match status" value="1"/>
</dbReference>
<evidence type="ECO:0000256" key="1">
    <source>
        <dbReference type="ARBA" id="ARBA00023015"/>
    </source>
</evidence>
<dbReference type="InterPro" id="IPR000524">
    <property type="entry name" value="Tscrpt_reg_HTH_GntR"/>
</dbReference>
<dbReference type="SMART" id="SM00866">
    <property type="entry name" value="UTRA"/>
    <property type="match status" value="1"/>
</dbReference>
<keyword evidence="2" id="KW-0238">DNA-binding</keyword>
<dbReference type="RefSeq" id="WP_046871030.1">
    <property type="nucleotide sequence ID" value="NZ_BAAAXI010000179.1"/>
</dbReference>
<dbReference type="InterPro" id="IPR012770">
    <property type="entry name" value="TreR"/>
</dbReference>
<dbReference type="InterPro" id="IPR050679">
    <property type="entry name" value="Bact_HTH_transcr_reg"/>
</dbReference>
<evidence type="ECO:0000256" key="2">
    <source>
        <dbReference type="ARBA" id="ARBA00023125"/>
    </source>
</evidence>
<dbReference type="SUPFAM" id="SSF46785">
    <property type="entry name" value="Winged helix' DNA-binding domain"/>
    <property type="match status" value="1"/>
</dbReference>
<dbReference type="CDD" id="cd07377">
    <property type="entry name" value="WHTH_GntR"/>
    <property type="match status" value="1"/>
</dbReference>
<name>A0A0R2HL65_9LACO</name>
<keyword evidence="1" id="KW-0805">Transcription regulation</keyword>
<dbReference type="NCBIfam" id="TIGR02404">
    <property type="entry name" value="trehalos_R_Bsub"/>
    <property type="match status" value="1"/>
</dbReference>
<proteinExistence type="predicted"/>
<dbReference type="Pfam" id="PF00392">
    <property type="entry name" value="GntR"/>
    <property type="match status" value="1"/>
</dbReference>
<keyword evidence="3" id="KW-0804">Transcription</keyword>
<gene>
    <name evidence="6" type="ORF">ADU70_1448</name>
    <name evidence="7" type="ORF">ADU72_1250</name>
</gene>
<dbReference type="Pfam" id="PF07702">
    <property type="entry name" value="UTRA"/>
    <property type="match status" value="1"/>
</dbReference>
<accession>A0A0R2HL65</accession>
<reference evidence="8 9" key="1">
    <citation type="journal article" date="2016" name="PLoS ONE">
        <title>The Identification of Novel Diagnostic Marker Genes for the Detection of Beer Spoiling Pediococcus damnosus Strains Using the BlAst Diagnostic Gene findEr.</title>
        <authorList>
            <person name="Behr J."/>
            <person name="Geissler A.J."/>
            <person name="Schmid J."/>
            <person name="Zehe A."/>
            <person name="Vogel R.F."/>
        </authorList>
    </citation>
    <scope>NUCLEOTIDE SEQUENCE [LARGE SCALE GENOMIC DNA]</scope>
    <source>
        <strain evidence="6 9">TMW 2.1533</strain>
        <strain evidence="7 8">TMW 2.1535</strain>
    </source>
</reference>
<evidence type="ECO:0000313" key="6">
    <source>
        <dbReference type="EMBL" id="AMV62932.1"/>
    </source>
</evidence>
<dbReference type="Proteomes" id="UP000076244">
    <property type="component" value="Chromosome"/>
</dbReference>